<keyword evidence="9" id="KW-1185">Reference proteome</keyword>
<dbReference type="Proteomes" id="UP001319882">
    <property type="component" value="Unassembled WGS sequence"/>
</dbReference>
<keyword evidence="3" id="KW-0479">Metal-binding</keyword>
<dbReference type="NCBIfam" id="TIGR01662">
    <property type="entry name" value="HAD-SF-IIIA"/>
    <property type="match status" value="1"/>
</dbReference>
<evidence type="ECO:0000256" key="7">
    <source>
        <dbReference type="PIRNR" id="PIRNR004682"/>
    </source>
</evidence>
<evidence type="ECO:0000256" key="6">
    <source>
        <dbReference type="ARBA" id="ARBA00031828"/>
    </source>
</evidence>
<gene>
    <name evidence="8" type="primary">gmhB</name>
    <name evidence="8" type="ORF">GEV37_16105</name>
</gene>
<dbReference type="NCBIfam" id="NF006506">
    <property type="entry name" value="PRK08942.1"/>
    <property type="match status" value="1"/>
</dbReference>
<evidence type="ECO:0000313" key="9">
    <source>
        <dbReference type="Proteomes" id="UP001319882"/>
    </source>
</evidence>
<keyword evidence="5 7" id="KW-0119">Carbohydrate metabolism</keyword>
<proteinExistence type="inferred from homology"/>
<dbReference type="Pfam" id="PF13242">
    <property type="entry name" value="Hydrolase_like"/>
    <property type="match status" value="1"/>
</dbReference>
<dbReference type="PANTHER" id="PTHR42891:SF1">
    <property type="entry name" value="D-GLYCERO-BETA-D-MANNO-HEPTOSE-1,7-BISPHOSPHATE 7-PHOSPHATASE"/>
    <property type="match status" value="1"/>
</dbReference>
<evidence type="ECO:0000256" key="2">
    <source>
        <dbReference type="ARBA" id="ARBA00022490"/>
    </source>
</evidence>
<dbReference type="SUPFAM" id="SSF56784">
    <property type="entry name" value="HAD-like"/>
    <property type="match status" value="1"/>
</dbReference>
<evidence type="ECO:0000256" key="4">
    <source>
        <dbReference type="ARBA" id="ARBA00022801"/>
    </source>
</evidence>
<dbReference type="InterPro" id="IPR036412">
    <property type="entry name" value="HAD-like_sf"/>
</dbReference>
<dbReference type="InterPro" id="IPR004446">
    <property type="entry name" value="Heptose_bisP_phosphatase"/>
</dbReference>
<accession>A0ABS8DWC8</accession>
<name>A0ABS8DWC8_9GAMM</name>
<comment type="similarity">
    <text evidence="7">Belongs to the gmhB family.</text>
</comment>
<evidence type="ECO:0000256" key="5">
    <source>
        <dbReference type="ARBA" id="ARBA00023277"/>
    </source>
</evidence>
<dbReference type="InterPro" id="IPR006549">
    <property type="entry name" value="HAD-SF_hydro_IIIA"/>
</dbReference>
<evidence type="ECO:0000256" key="3">
    <source>
        <dbReference type="ARBA" id="ARBA00022723"/>
    </source>
</evidence>
<keyword evidence="4 7" id="KW-0378">Hydrolase</keyword>
<dbReference type="EC" id="3.1.3.-" evidence="7"/>
<reference evidence="8 9" key="1">
    <citation type="journal article" date="2021" name="Sci. Rep.">
        <title>Genome analysis of a halophilic bacterium Halomonas malpeensis YU-PRIM-29(T) reveals its exopolysaccharide and pigment producing capabilities.</title>
        <authorList>
            <person name="Athmika"/>
            <person name="Ghate S.D."/>
            <person name="Arun A.B."/>
            <person name="Rao S.S."/>
            <person name="Kumar S.T.A."/>
            <person name="Kandiyil M.K."/>
            <person name="Saptami K."/>
            <person name="Rekha P.D."/>
        </authorList>
    </citation>
    <scope>NUCLEOTIDE SEQUENCE [LARGE SCALE GENOMIC DNA]</scope>
    <source>
        <strain evidence="9">prim 29</strain>
    </source>
</reference>
<dbReference type="Gene3D" id="3.40.50.1000">
    <property type="entry name" value="HAD superfamily/HAD-like"/>
    <property type="match status" value="1"/>
</dbReference>
<dbReference type="InterPro" id="IPR006543">
    <property type="entry name" value="Histidinol-phos"/>
</dbReference>
<evidence type="ECO:0000256" key="1">
    <source>
        <dbReference type="ARBA" id="ARBA00004496"/>
    </source>
</evidence>
<keyword evidence="2 7" id="KW-0963">Cytoplasm</keyword>
<dbReference type="GO" id="GO:0034200">
    <property type="term" value="F:D-glycero-beta-D-manno-heptose 1,7-bisphosphate 7-phosphatase activity"/>
    <property type="evidence" value="ECO:0007669"/>
    <property type="project" value="UniProtKB-EC"/>
</dbReference>
<protein>
    <recommendedName>
        <fullName evidence="6 7">D,D-heptose 1,7-bisphosphate phosphatase</fullName>
        <ecNumber evidence="7">3.1.3.-</ecNumber>
    </recommendedName>
</protein>
<dbReference type="InterPro" id="IPR023214">
    <property type="entry name" value="HAD_sf"/>
</dbReference>
<sequence>MPISASRLVILDRDGVINQDSDHYVKSLEEWVAYPTSIAAIGELTRAGFTVAIATNQSGIGRGYFDEQTLEAMHDKLEQLVENAEGRIAHIAYCPHVPDDDCHCRKPLPGLLLEIQQALGLDTLEGSWMVGDSLRDLQAGEAVGCQSVLVKTGKGQRTLEKGQGLKNARVFDDLATFTDWLCRNG</sequence>
<organism evidence="8 9">
    <name type="scientific">Vreelandella malpeensis</name>
    <dbReference type="NCBI Taxonomy" id="1172368"/>
    <lineage>
        <taxon>Bacteria</taxon>
        <taxon>Pseudomonadati</taxon>
        <taxon>Pseudomonadota</taxon>
        <taxon>Gammaproteobacteria</taxon>
        <taxon>Oceanospirillales</taxon>
        <taxon>Halomonadaceae</taxon>
        <taxon>Vreelandella</taxon>
    </lineage>
</organism>
<dbReference type="PIRSF" id="PIRSF004682">
    <property type="entry name" value="GmhB"/>
    <property type="match status" value="1"/>
</dbReference>
<comment type="caution">
    <text evidence="8">The sequence shown here is derived from an EMBL/GenBank/DDBJ whole genome shotgun (WGS) entry which is preliminary data.</text>
</comment>
<comment type="subcellular location">
    <subcellularLocation>
        <location evidence="1 7">Cytoplasm</location>
    </subcellularLocation>
</comment>
<dbReference type="CDD" id="cd07503">
    <property type="entry name" value="HAD_HisB-N"/>
    <property type="match status" value="1"/>
</dbReference>
<dbReference type="EMBL" id="WHVL01000008">
    <property type="protein sequence ID" value="MCB8890637.1"/>
    <property type="molecule type" value="Genomic_DNA"/>
</dbReference>
<dbReference type="NCBIfam" id="TIGR01656">
    <property type="entry name" value="Histidinol-ppas"/>
    <property type="match status" value="1"/>
</dbReference>
<dbReference type="RefSeq" id="WP_227391300.1">
    <property type="nucleotide sequence ID" value="NZ_JBHSCJ010000005.1"/>
</dbReference>
<evidence type="ECO:0000313" key="8">
    <source>
        <dbReference type="EMBL" id="MCB8890637.1"/>
    </source>
</evidence>
<dbReference type="PANTHER" id="PTHR42891">
    <property type="entry name" value="D-GLYCERO-BETA-D-MANNO-HEPTOSE-1,7-BISPHOSPHATE 7-PHOSPHATASE"/>
    <property type="match status" value="1"/>
</dbReference>